<comment type="caution">
    <text evidence="6">The sequence shown here is derived from an EMBL/GenBank/DDBJ whole genome shotgun (WGS) entry which is preliminary data.</text>
</comment>
<feature type="compositionally biased region" description="Polar residues" evidence="4">
    <location>
        <begin position="35"/>
        <end position="47"/>
    </location>
</feature>
<dbReference type="Proteomes" id="UP001190700">
    <property type="component" value="Unassembled WGS sequence"/>
</dbReference>
<proteinExistence type="inferred from homology"/>
<dbReference type="PANTHER" id="PTHR43416">
    <property type="entry name" value="DIHYDROLIPOYLLYSINE-RESIDUE SUCCINYLTRANSFERASE COMPONENT OF 2-OXOGLUTARATE DEHYDROGENASE COMPLEX, MITOCHONDRIAL-RELATED"/>
    <property type="match status" value="1"/>
</dbReference>
<dbReference type="PANTHER" id="PTHR43416:SF5">
    <property type="entry name" value="DIHYDROLIPOYLLYSINE-RESIDUE SUCCINYLTRANSFERASE COMPONENT OF 2-OXOGLUTARATE DEHYDROGENASE COMPLEX, MITOCHONDRIAL"/>
    <property type="match status" value="1"/>
</dbReference>
<keyword evidence="2" id="KW-0450">Lipoyl</keyword>
<evidence type="ECO:0000256" key="4">
    <source>
        <dbReference type="SAM" id="MobiDB-lite"/>
    </source>
</evidence>
<keyword evidence="7" id="KW-1185">Reference proteome</keyword>
<dbReference type="CDD" id="cd06849">
    <property type="entry name" value="lipoyl_domain"/>
    <property type="match status" value="1"/>
</dbReference>
<dbReference type="InterPro" id="IPR000089">
    <property type="entry name" value="Biotin_lipoyl"/>
</dbReference>
<dbReference type="GO" id="GO:0004149">
    <property type="term" value="F:dihydrolipoyllysine-residue succinyltransferase activity"/>
    <property type="evidence" value="ECO:0007669"/>
    <property type="project" value="TreeGrafter"/>
</dbReference>
<protein>
    <recommendedName>
        <fullName evidence="5">Lipoyl-binding domain-containing protein</fullName>
    </recommendedName>
</protein>
<dbReference type="EMBL" id="LGRX02027759">
    <property type="protein sequence ID" value="KAK3248859.1"/>
    <property type="molecule type" value="Genomic_DNA"/>
</dbReference>
<dbReference type="InterPro" id="IPR003016">
    <property type="entry name" value="2-oxoA_DH_lipoyl-BS"/>
</dbReference>
<organism evidence="6 7">
    <name type="scientific">Cymbomonas tetramitiformis</name>
    <dbReference type="NCBI Taxonomy" id="36881"/>
    <lineage>
        <taxon>Eukaryota</taxon>
        <taxon>Viridiplantae</taxon>
        <taxon>Chlorophyta</taxon>
        <taxon>Pyramimonadophyceae</taxon>
        <taxon>Pyramimonadales</taxon>
        <taxon>Pyramimonadaceae</taxon>
        <taxon>Cymbomonas</taxon>
    </lineage>
</organism>
<keyword evidence="3" id="KW-0809">Transit peptide</keyword>
<evidence type="ECO:0000256" key="3">
    <source>
        <dbReference type="ARBA" id="ARBA00022946"/>
    </source>
</evidence>
<dbReference type="Pfam" id="PF00364">
    <property type="entry name" value="Biotin_lipoyl"/>
    <property type="match status" value="1"/>
</dbReference>
<dbReference type="InterPro" id="IPR011053">
    <property type="entry name" value="Single_hybrid_motif"/>
</dbReference>
<gene>
    <name evidence="6" type="ORF">CYMTET_41688</name>
</gene>
<evidence type="ECO:0000256" key="1">
    <source>
        <dbReference type="ARBA" id="ARBA00007317"/>
    </source>
</evidence>
<dbReference type="Gene3D" id="2.40.50.100">
    <property type="match status" value="1"/>
</dbReference>
<feature type="compositionally biased region" description="Basic and acidic residues" evidence="4">
    <location>
        <begin position="23"/>
        <end position="33"/>
    </location>
</feature>
<reference evidence="6 7" key="1">
    <citation type="journal article" date="2015" name="Genome Biol. Evol.">
        <title>Comparative Genomics of a Bacterivorous Green Alga Reveals Evolutionary Causalities and Consequences of Phago-Mixotrophic Mode of Nutrition.</title>
        <authorList>
            <person name="Burns J.A."/>
            <person name="Paasch A."/>
            <person name="Narechania A."/>
            <person name="Kim E."/>
        </authorList>
    </citation>
    <scope>NUCLEOTIDE SEQUENCE [LARGE SCALE GENOMIC DNA]</scope>
    <source>
        <strain evidence="6 7">PLY_AMNH</strain>
    </source>
</reference>
<feature type="region of interest" description="Disordered" evidence="4">
    <location>
        <begin position="16"/>
        <end position="48"/>
    </location>
</feature>
<name>A0AAE0F298_9CHLO</name>
<dbReference type="SUPFAM" id="SSF51230">
    <property type="entry name" value="Single hybrid motif"/>
    <property type="match status" value="1"/>
</dbReference>
<evidence type="ECO:0000313" key="7">
    <source>
        <dbReference type="Proteomes" id="UP001190700"/>
    </source>
</evidence>
<sequence length="264" mass="26954">MQKFKGPALTLLRSLRRTSVTRGPERDHLERSMSRHVTSSRGQTASGTLWRFGGRAPSGALDRAFSNAAAEEHAVVVPDMGDSITEGSIAEILKKAGDFVEMDEVIAQVETDKVTIDIRAPSAGTISALMVSVGDTVLVGQKVVSMGGAGNAAPAAAAPVAAAAPAPPVAAQPAGPTSATLGRHPSIKFPPRRTAAGVAISSLPAAEAAQELASVMRSSGLAPPSKATQLAKPAVEAVSYGDHPVRLGLSQEEIDAVELGGMVV</sequence>
<evidence type="ECO:0000256" key="2">
    <source>
        <dbReference type="ARBA" id="ARBA00022823"/>
    </source>
</evidence>
<dbReference type="GO" id="GO:0006099">
    <property type="term" value="P:tricarboxylic acid cycle"/>
    <property type="evidence" value="ECO:0007669"/>
    <property type="project" value="TreeGrafter"/>
</dbReference>
<accession>A0AAE0F298</accession>
<dbReference type="AlphaFoldDB" id="A0AAE0F298"/>
<dbReference type="PROSITE" id="PS00189">
    <property type="entry name" value="LIPOYL"/>
    <property type="match status" value="1"/>
</dbReference>
<dbReference type="InterPro" id="IPR050537">
    <property type="entry name" value="2-oxoacid_dehydrogenase"/>
</dbReference>
<comment type="similarity">
    <text evidence="1">Belongs to the 2-oxoacid dehydrogenase family.</text>
</comment>
<evidence type="ECO:0000313" key="6">
    <source>
        <dbReference type="EMBL" id="KAK3248859.1"/>
    </source>
</evidence>
<feature type="domain" description="Lipoyl-binding" evidence="5">
    <location>
        <begin position="72"/>
        <end position="147"/>
    </location>
</feature>
<dbReference type="PROSITE" id="PS50968">
    <property type="entry name" value="BIOTINYL_LIPOYL"/>
    <property type="match status" value="1"/>
</dbReference>
<evidence type="ECO:0000259" key="5">
    <source>
        <dbReference type="PROSITE" id="PS50968"/>
    </source>
</evidence>